<evidence type="ECO:0000313" key="2">
    <source>
        <dbReference type="EMBL" id="QTQ14699.1"/>
    </source>
</evidence>
<proteinExistence type="predicted"/>
<organism evidence="2 3">
    <name type="scientific">Treponema parvum</name>
    <dbReference type="NCBI Taxonomy" id="138851"/>
    <lineage>
        <taxon>Bacteria</taxon>
        <taxon>Pseudomonadati</taxon>
        <taxon>Spirochaetota</taxon>
        <taxon>Spirochaetia</taxon>
        <taxon>Spirochaetales</taxon>
        <taxon>Treponemataceae</taxon>
        <taxon>Treponema</taxon>
    </lineage>
</organism>
<dbReference type="Proteomes" id="UP000671908">
    <property type="component" value="Chromosome"/>
</dbReference>
<feature type="domain" description="HicB-like antitoxin of toxin-antitoxin system" evidence="1">
    <location>
        <begin position="5"/>
        <end position="117"/>
    </location>
</feature>
<evidence type="ECO:0000259" key="1">
    <source>
        <dbReference type="Pfam" id="PF15919"/>
    </source>
</evidence>
<dbReference type="Gene3D" id="3.30.160.250">
    <property type="match status" value="1"/>
</dbReference>
<dbReference type="EMBL" id="CP054142">
    <property type="protein sequence ID" value="QTQ14699.1"/>
    <property type="molecule type" value="Genomic_DNA"/>
</dbReference>
<dbReference type="InterPro" id="IPR031807">
    <property type="entry name" value="HicB-like"/>
</dbReference>
<keyword evidence="3" id="KW-1185">Reference proteome</keyword>
<protein>
    <submittedName>
        <fullName evidence="2">Type II toxin-antitoxin system HicB family antitoxin</fullName>
    </submittedName>
</protein>
<dbReference type="RefSeq" id="WP_210119343.1">
    <property type="nucleotide sequence ID" value="NZ_CP054142.1"/>
</dbReference>
<gene>
    <name evidence="2" type="ORF">HRQ91_09625</name>
</gene>
<accession>A0A975IFW5</accession>
<dbReference type="Pfam" id="PF15919">
    <property type="entry name" value="HicB_lk_antitox"/>
    <property type="match status" value="1"/>
</dbReference>
<dbReference type="AlphaFoldDB" id="A0A975IFW5"/>
<evidence type="ECO:0000313" key="3">
    <source>
        <dbReference type="Proteomes" id="UP000671908"/>
    </source>
</evidence>
<reference evidence="2 3" key="1">
    <citation type="journal article" date="2021" name="Microbiol. Resour. Announc.">
        <title>Complete Genome Sequences of Three Human Oral Treponema parvum Isolates.</title>
        <authorList>
            <person name="Zeng H."/>
            <person name="Watt R.M."/>
        </authorList>
    </citation>
    <scope>NUCLEOTIDE SEQUENCE [LARGE SCALE GENOMIC DNA]</scope>
    <source>
        <strain evidence="2 3">ATCC 700770</strain>
    </source>
</reference>
<sequence length="136" mass="14843">MTVVYPAIFTQTGDKKDTYLVSIPDLNGATEGYGLADAIGMAKDYIGNALYNKAELPAARTIKDIDVQNSEFAQTGPSFVSLIDVDLEAFRRMEKGRNVRRNITLPEWLDDMATAAKINVSAVAQSALKEKLGVSR</sequence>
<name>A0A975IFW5_9SPIR</name>
<dbReference type="KEGG" id="tpav:HRQ91_09625"/>